<dbReference type="InterPro" id="IPR020084">
    <property type="entry name" value="NUDIX_hydrolase_CS"/>
</dbReference>
<dbReference type="PROSITE" id="PS51462">
    <property type="entry name" value="NUDIX"/>
    <property type="match status" value="1"/>
</dbReference>
<feature type="domain" description="Nudix hydrolase" evidence="2">
    <location>
        <begin position="13"/>
        <end position="149"/>
    </location>
</feature>
<dbReference type="InterPro" id="IPR013078">
    <property type="entry name" value="His_Pase_superF_clade-1"/>
</dbReference>
<accession>A0ABQ1PZ14</accession>
<dbReference type="SMART" id="SM00855">
    <property type="entry name" value="PGAM"/>
    <property type="match status" value="1"/>
</dbReference>
<evidence type="ECO:0000256" key="1">
    <source>
        <dbReference type="ARBA" id="ARBA00022801"/>
    </source>
</evidence>
<dbReference type="SUPFAM" id="SSF53254">
    <property type="entry name" value="Phosphoglycerate mutase-like"/>
    <property type="match status" value="1"/>
</dbReference>
<dbReference type="InterPro" id="IPR029033">
    <property type="entry name" value="His_PPase_superfam"/>
</dbReference>
<dbReference type="EMBL" id="BMCK01000001">
    <property type="protein sequence ID" value="GGD07515.1"/>
    <property type="molecule type" value="Genomic_DNA"/>
</dbReference>
<reference evidence="4" key="1">
    <citation type="journal article" date="2019" name="Int. J. Syst. Evol. Microbiol.">
        <title>The Global Catalogue of Microorganisms (GCM) 10K type strain sequencing project: providing services to taxonomists for standard genome sequencing and annotation.</title>
        <authorList>
            <consortium name="The Broad Institute Genomics Platform"/>
            <consortium name="The Broad Institute Genome Sequencing Center for Infectious Disease"/>
            <person name="Wu L."/>
            <person name="Ma J."/>
        </authorList>
    </citation>
    <scope>NUCLEOTIDE SEQUENCE [LARGE SCALE GENOMIC DNA]</scope>
    <source>
        <strain evidence="4">CCM 7403</strain>
    </source>
</reference>
<dbReference type="InterPro" id="IPR051325">
    <property type="entry name" value="Nudix_hydrolase_domain"/>
</dbReference>
<dbReference type="PANTHER" id="PTHR21340:SF0">
    <property type="entry name" value="BIS(5'-NUCLEOSYL)-TETRAPHOSPHATASE [ASYMMETRICAL]"/>
    <property type="match status" value="1"/>
</dbReference>
<proteinExistence type="predicted"/>
<name>A0ABQ1PZ14_9ACTN</name>
<evidence type="ECO:0000313" key="3">
    <source>
        <dbReference type="EMBL" id="GGD07515.1"/>
    </source>
</evidence>
<evidence type="ECO:0000313" key="4">
    <source>
        <dbReference type="Proteomes" id="UP000630594"/>
    </source>
</evidence>
<dbReference type="InterPro" id="IPR015797">
    <property type="entry name" value="NUDIX_hydrolase-like_dom_sf"/>
</dbReference>
<dbReference type="Pfam" id="PF00293">
    <property type="entry name" value="NUDIX"/>
    <property type="match status" value="1"/>
</dbReference>
<sequence length="304" mass="33747">MASSTNQSSDMLPDVIAAGAVVVRKGPVRSDGTRERQVLLVHRPRYDDWSFPKGKRDPGEHVTACAVREVLEETGLRVRLGVPLADQRYRVAGDRMKTVHYWMGRVVGDDDLSGYAANREIDAVEWVDWSQAEQRISYRRDREVLADAWQHRRATTPVVVLRHAVALARKQWDGDDRLRPLLPEGHGQAAELVPVLAAYGVKEVVTSSSTRCRQTVQPYADASGRRLRAVDVLSEEDATPQGVAELLDEVVRARRPAVVCTHRPVLPSVFEALGLQPVALEKGGFVVLHHRRGETCATEIFASG</sequence>
<dbReference type="InterPro" id="IPR000086">
    <property type="entry name" value="NUDIX_hydrolase_dom"/>
</dbReference>
<keyword evidence="1" id="KW-0378">Hydrolase</keyword>
<dbReference type="CDD" id="cd03673">
    <property type="entry name" value="NUDIX_Ap6A_hydrolase"/>
    <property type="match status" value="1"/>
</dbReference>
<dbReference type="Gene3D" id="3.90.79.10">
    <property type="entry name" value="Nucleoside Triphosphate Pyrophosphohydrolase"/>
    <property type="match status" value="1"/>
</dbReference>
<dbReference type="PROSITE" id="PS00893">
    <property type="entry name" value="NUDIX_BOX"/>
    <property type="match status" value="1"/>
</dbReference>
<keyword evidence="4" id="KW-1185">Reference proteome</keyword>
<organism evidence="3 4">
    <name type="scientific">Nocardioides daphniae</name>
    <dbReference type="NCBI Taxonomy" id="402297"/>
    <lineage>
        <taxon>Bacteria</taxon>
        <taxon>Bacillati</taxon>
        <taxon>Actinomycetota</taxon>
        <taxon>Actinomycetes</taxon>
        <taxon>Propionibacteriales</taxon>
        <taxon>Nocardioidaceae</taxon>
        <taxon>Nocardioides</taxon>
    </lineage>
</organism>
<comment type="caution">
    <text evidence="3">The sequence shown here is derived from an EMBL/GenBank/DDBJ whole genome shotgun (WGS) entry which is preliminary data.</text>
</comment>
<protein>
    <submittedName>
        <fullName evidence="3">ADP-ribose pyrophosphatase</fullName>
    </submittedName>
</protein>
<dbReference type="Gene3D" id="3.40.50.1240">
    <property type="entry name" value="Phosphoglycerate mutase-like"/>
    <property type="match status" value="1"/>
</dbReference>
<dbReference type="Pfam" id="PF00300">
    <property type="entry name" value="His_Phos_1"/>
    <property type="match status" value="1"/>
</dbReference>
<dbReference type="PANTHER" id="PTHR21340">
    <property type="entry name" value="DIADENOSINE 5,5-P1,P4-TETRAPHOSPHATE PYROPHOSPHOHYDROLASE MUTT"/>
    <property type="match status" value="1"/>
</dbReference>
<gene>
    <name evidence="3" type="ORF">GCM10007231_02800</name>
</gene>
<dbReference type="Proteomes" id="UP000630594">
    <property type="component" value="Unassembled WGS sequence"/>
</dbReference>
<dbReference type="CDD" id="cd07040">
    <property type="entry name" value="HP"/>
    <property type="match status" value="1"/>
</dbReference>
<dbReference type="RefSeq" id="WP_229721344.1">
    <property type="nucleotide sequence ID" value="NZ_BMCK01000001.1"/>
</dbReference>
<evidence type="ECO:0000259" key="2">
    <source>
        <dbReference type="PROSITE" id="PS51462"/>
    </source>
</evidence>
<dbReference type="SUPFAM" id="SSF55811">
    <property type="entry name" value="Nudix"/>
    <property type="match status" value="1"/>
</dbReference>